<feature type="domain" description="CHK kinase-like" evidence="1">
    <location>
        <begin position="132"/>
        <end position="335"/>
    </location>
</feature>
<dbReference type="AlphaFoldDB" id="A0A6J1WHF5"/>
<gene>
    <name evidence="3" type="primary">LOC113513425</name>
</gene>
<dbReference type="InterPro" id="IPR015897">
    <property type="entry name" value="CHK_kinase-like"/>
</dbReference>
<evidence type="ECO:0000313" key="2">
    <source>
        <dbReference type="Proteomes" id="UP001652740"/>
    </source>
</evidence>
<protein>
    <submittedName>
        <fullName evidence="3">Uncharacterized protein LOC113513425 isoform X1</fullName>
    </submittedName>
</protein>
<dbReference type="InParanoid" id="A0A6J1WHF5"/>
<dbReference type="RefSeq" id="XP_026753220.1">
    <property type="nucleotide sequence ID" value="XM_026897419.3"/>
</dbReference>
<dbReference type="PANTHER" id="PTHR11012">
    <property type="entry name" value="PROTEIN KINASE-LIKE DOMAIN-CONTAINING"/>
    <property type="match status" value="1"/>
</dbReference>
<sequence length="430" mass="49959">MTEITLEFLQDLIKDDYPDVTLHSFEGAPGSKRGDNYTSMVYRISMKGTRKHIEPDGSSENEEPWNTSIIYKRLPESILMKEAFKSDELFCNEVAFYNKIWPALSSFQELWEKVKSPFKSIPKCYLAQSDSVILKDLKQLGFVMPDRRQGLTTEQCYFVLKHLSHFHALSLAMKCHNPEGFYELLNDKDGISEVFFVSENEEYYKNYYREASENAIAMVAQELKDSEDKELYLGKLQQFCSEDTFFQSMVELVTPKEPLAVICHGDCWTNNFLFRYVDGDIAEMYLVDFQLARYASPAMDLAYLMYLCLDRQQRSEHLSSLLEYYVDELHRRLVEMSDDDSIFNTSLNRDAIYELLEGEFKRSSLFGLGMALDMYPIMTCDSNEAPNLYQAKESEVVPSRECVKPVWTSNEKCRRKMTELIQEIVDGGLL</sequence>
<keyword evidence="2" id="KW-1185">Reference proteome</keyword>
<dbReference type="FunCoup" id="A0A6J1WHF5">
    <property type="interactions" value="1"/>
</dbReference>
<dbReference type="Proteomes" id="UP001652740">
    <property type="component" value="Unplaced"/>
</dbReference>
<dbReference type="PANTHER" id="PTHR11012:SF30">
    <property type="entry name" value="PROTEIN KINASE-LIKE DOMAIN-CONTAINING"/>
    <property type="match status" value="1"/>
</dbReference>
<dbReference type="KEGG" id="gmw:113513425"/>
<reference evidence="3" key="1">
    <citation type="submission" date="2025-08" db="UniProtKB">
        <authorList>
            <consortium name="RefSeq"/>
        </authorList>
    </citation>
    <scope>IDENTIFICATION</scope>
    <source>
        <tissue evidence="3">Whole larvae</tissue>
    </source>
</reference>
<dbReference type="GeneID" id="113513425"/>
<dbReference type="SUPFAM" id="SSF56112">
    <property type="entry name" value="Protein kinase-like (PK-like)"/>
    <property type="match status" value="1"/>
</dbReference>
<dbReference type="SMART" id="SM00587">
    <property type="entry name" value="CHK"/>
    <property type="match status" value="1"/>
</dbReference>
<dbReference type="Gene3D" id="3.90.1200.10">
    <property type="match status" value="1"/>
</dbReference>
<evidence type="ECO:0000313" key="3">
    <source>
        <dbReference type="RefSeq" id="XP_026753220.1"/>
    </source>
</evidence>
<dbReference type="Pfam" id="PF02958">
    <property type="entry name" value="EcKL"/>
    <property type="match status" value="1"/>
</dbReference>
<proteinExistence type="predicted"/>
<organism evidence="2 3">
    <name type="scientific">Galleria mellonella</name>
    <name type="common">Greater wax moth</name>
    <dbReference type="NCBI Taxonomy" id="7137"/>
    <lineage>
        <taxon>Eukaryota</taxon>
        <taxon>Metazoa</taxon>
        <taxon>Ecdysozoa</taxon>
        <taxon>Arthropoda</taxon>
        <taxon>Hexapoda</taxon>
        <taxon>Insecta</taxon>
        <taxon>Pterygota</taxon>
        <taxon>Neoptera</taxon>
        <taxon>Endopterygota</taxon>
        <taxon>Lepidoptera</taxon>
        <taxon>Glossata</taxon>
        <taxon>Ditrysia</taxon>
        <taxon>Pyraloidea</taxon>
        <taxon>Pyralidae</taxon>
        <taxon>Galleriinae</taxon>
        <taxon>Galleria</taxon>
    </lineage>
</organism>
<accession>A0A6J1WHF5</accession>
<dbReference type="InterPro" id="IPR011009">
    <property type="entry name" value="Kinase-like_dom_sf"/>
</dbReference>
<evidence type="ECO:0000259" key="1">
    <source>
        <dbReference type="SMART" id="SM00587"/>
    </source>
</evidence>
<name>A0A6J1WHF5_GALME</name>
<dbReference type="InterPro" id="IPR004119">
    <property type="entry name" value="EcKL"/>
</dbReference>
<dbReference type="OrthoDB" id="191037at2759"/>